<dbReference type="Pfam" id="PF02198">
    <property type="entry name" value="SAM_PNT"/>
    <property type="match status" value="1"/>
</dbReference>
<dbReference type="Proteomes" id="UP001234178">
    <property type="component" value="Unassembled WGS sequence"/>
</dbReference>
<dbReference type="PROSITE" id="PS50061">
    <property type="entry name" value="ETS_DOMAIN_3"/>
    <property type="match status" value="1"/>
</dbReference>
<proteinExistence type="inferred from homology"/>
<evidence type="ECO:0000313" key="7">
    <source>
        <dbReference type="Proteomes" id="UP001234178"/>
    </source>
</evidence>
<evidence type="ECO:0000256" key="4">
    <source>
        <dbReference type="SAM" id="MobiDB-lite"/>
    </source>
</evidence>
<evidence type="ECO:0000256" key="3">
    <source>
        <dbReference type="RuleBase" id="RU004019"/>
    </source>
</evidence>
<feature type="region of interest" description="Disordered" evidence="4">
    <location>
        <begin position="309"/>
        <end position="352"/>
    </location>
</feature>
<evidence type="ECO:0000256" key="1">
    <source>
        <dbReference type="ARBA" id="ARBA00005562"/>
    </source>
</evidence>
<feature type="compositionally biased region" description="Low complexity" evidence="4">
    <location>
        <begin position="149"/>
        <end position="171"/>
    </location>
</feature>
<feature type="region of interest" description="Disordered" evidence="4">
    <location>
        <begin position="108"/>
        <end position="130"/>
    </location>
</feature>
<evidence type="ECO:0000259" key="5">
    <source>
        <dbReference type="PROSITE" id="PS50061"/>
    </source>
</evidence>
<sequence length="620" mass="69366">MPSASPFEGGLICGINKSTESSSSVVIGGGAGAGWDCDEYFPMCDDLFTYTVSVVHNNNSSSNNSNNNNNSMAPHLGHQLANSASNHHEGQPQQQQHHLAVDVSPDASVVGQQQHHHHLHTHHVQQQQQQQANDFMVHLLPLGGAGDQTNPTSNNNNNNNTNSMNNNSTTSHKTIPVFSSSFSNGAWEKKLPADWDESDTIDWLFTVANKLGIPCEYFASFGHLTGSNLLEMNKDDFQSKYPNHGHKFYEAFRQLVHQIQLQQHSPAIIDTSTDLLGLQNTPAVHHHHQVHQTNNVDCWSMLPPPPSMEQNNYTSAANGQPPENRMMVANGGYCGPAHERGQHQYSNNNSAMDSSSSYIYLNASANLHHHSHHQQQQQQHQHHSANSKSLGGYGSDPIQLTNFQQHHHHHHQQQHQQHESYDSYSLDMMGPDHYSENYSNSTPSSDPEEMMAAGDGISPQMMANSSLNTIGLLKRVGRPSTSANKAGSGSSSSSSSSSSRRRKQDRGYGKLWEFIRDLLHDPKYCPSMVRWEDVNDGVFRIVQSEKLANLWGTIKNNPRMTYEKLSRAMRYYYKSKVFLPVLGRRLVYKFGPHAVLWKPDNPNFEHPTMEGDDVRHSVRT</sequence>
<comment type="similarity">
    <text evidence="1 3">Belongs to the ETS family.</text>
</comment>
<dbReference type="Gene3D" id="1.10.150.50">
    <property type="entry name" value="Transcription Factor, Ets-1"/>
    <property type="match status" value="1"/>
</dbReference>
<evidence type="ECO:0000256" key="2">
    <source>
        <dbReference type="ARBA" id="ARBA00023125"/>
    </source>
</evidence>
<dbReference type="InterPro" id="IPR000418">
    <property type="entry name" value="Ets_dom"/>
</dbReference>
<feature type="compositionally biased region" description="Polar residues" evidence="4">
    <location>
        <begin position="436"/>
        <end position="445"/>
    </location>
</feature>
<keyword evidence="7" id="KW-1185">Reference proteome</keyword>
<feature type="region of interest" description="Disordered" evidence="4">
    <location>
        <begin position="143"/>
        <end position="172"/>
    </location>
</feature>
<keyword evidence="2 3" id="KW-0238">DNA-binding</keyword>
<organism evidence="6 7">
    <name type="scientific">Daphnia magna</name>
    <dbReference type="NCBI Taxonomy" id="35525"/>
    <lineage>
        <taxon>Eukaryota</taxon>
        <taxon>Metazoa</taxon>
        <taxon>Ecdysozoa</taxon>
        <taxon>Arthropoda</taxon>
        <taxon>Crustacea</taxon>
        <taxon>Branchiopoda</taxon>
        <taxon>Diplostraca</taxon>
        <taxon>Cladocera</taxon>
        <taxon>Anomopoda</taxon>
        <taxon>Daphniidae</taxon>
        <taxon>Daphnia</taxon>
    </lineage>
</organism>
<name>A0ABR0AK68_9CRUS</name>
<feature type="region of interest" description="Disordered" evidence="4">
    <location>
        <begin position="478"/>
        <end position="504"/>
    </location>
</feature>
<dbReference type="SUPFAM" id="SSF46785">
    <property type="entry name" value="Winged helix' DNA-binding domain"/>
    <property type="match status" value="1"/>
</dbReference>
<dbReference type="InterPro" id="IPR013761">
    <property type="entry name" value="SAM/pointed_sf"/>
</dbReference>
<dbReference type="SUPFAM" id="SSF47769">
    <property type="entry name" value="SAM/Pointed domain"/>
    <property type="match status" value="1"/>
</dbReference>
<feature type="compositionally biased region" description="Polar residues" evidence="4">
    <location>
        <begin position="309"/>
        <end position="318"/>
    </location>
</feature>
<dbReference type="SMART" id="SM00413">
    <property type="entry name" value="ETS"/>
    <property type="match status" value="1"/>
</dbReference>
<feature type="region of interest" description="Disordered" evidence="4">
    <location>
        <begin position="368"/>
        <end position="451"/>
    </location>
</feature>
<dbReference type="InterPro" id="IPR036388">
    <property type="entry name" value="WH-like_DNA-bd_sf"/>
</dbReference>
<feature type="compositionally biased region" description="Basic residues" evidence="4">
    <location>
        <begin position="114"/>
        <end position="123"/>
    </location>
</feature>
<dbReference type="Gene3D" id="1.10.10.10">
    <property type="entry name" value="Winged helix-like DNA-binding domain superfamily/Winged helix DNA-binding domain"/>
    <property type="match status" value="1"/>
</dbReference>
<protein>
    <recommendedName>
        <fullName evidence="5">ETS domain-containing protein</fullName>
    </recommendedName>
</protein>
<feature type="domain" description="ETS" evidence="5">
    <location>
        <begin position="509"/>
        <end position="591"/>
    </location>
</feature>
<dbReference type="InterPro" id="IPR003118">
    <property type="entry name" value="Pointed_dom"/>
</dbReference>
<dbReference type="PANTHER" id="PTHR11849:SF190">
    <property type="entry name" value="ETS-DOMAIN PROTEIN"/>
    <property type="match status" value="1"/>
</dbReference>
<dbReference type="PRINTS" id="PR00454">
    <property type="entry name" value="ETSDOMAIN"/>
</dbReference>
<comment type="caution">
    <text evidence="6">The sequence shown here is derived from an EMBL/GenBank/DDBJ whole genome shotgun (WGS) entry which is preliminary data.</text>
</comment>
<dbReference type="PANTHER" id="PTHR11849">
    <property type="entry name" value="ETS"/>
    <property type="match status" value="1"/>
</dbReference>
<dbReference type="InterPro" id="IPR036390">
    <property type="entry name" value="WH_DNA-bd_sf"/>
</dbReference>
<evidence type="ECO:0000313" key="6">
    <source>
        <dbReference type="EMBL" id="KAK4025507.1"/>
    </source>
</evidence>
<comment type="subcellular location">
    <subcellularLocation>
        <location evidence="3">Nucleus</location>
    </subcellularLocation>
</comment>
<keyword evidence="3" id="KW-0539">Nucleus</keyword>
<dbReference type="InterPro" id="IPR046328">
    <property type="entry name" value="ETS_fam"/>
</dbReference>
<accession>A0ABR0AK68</accession>
<feature type="compositionally biased region" description="Low complexity" evidence="4">
    <location>
        <begin position="487"/>
        <end position="498"/>
    </location>
</feature>
<reference evidence="6 7" key="1">
    <citation type="journal article" date="2023" name="Nucleic Acids Res.">
        <title>The hologenome of Daphnia magna reveals possible DNA methylation and microbiome-mediated evolution of the host genome.</title>
        <authorList>
            <person name="Chaturvedi A."/>
            <person name="Li X."/>
            <person name="Dhandapani V."/>
            <person name="Marshall H."/>
            <person name="Kissane S."/>
            <person name="Cuenca-Cambronero M."/>
            <person name="Asole G."/>
            <person name="Calvet F."/>
            <person name="Ruiz-Romero M."/>
            <person name="Marangio P."/>
            <person name="Guigo R."/>
            <person name="Rago D."/>
            <person name="Mirbahai L."/>
            <person name="Eastwood N."/>
            <person name="Colbourne J.K."/>
            <person name="Zhou J."/>
            <person name="Mallon E."/>
            <person name="Orsini L."/>
        </authorList>
    </citation>
    <scope>NUCLEOTIDE SEQUENCE [LARGE SCALE GENOMIC DNA]</scope>
    <source>
        <strain evidence="6">LRV0_1</strain>
    </source>
</reference>
<dbReference type="Pfam" id="PF00178">
    <property type="entry name" value="Ets"/>
    <property type="match status" value="1"/>
</dbReference>
<dbReference type="EMBL" id="JAOYFB010000038">
    <property type="protein sequence ID" value="KAK4025507.1"/>
    <property type="molecule type" value="Genomic_DNA"/>
</dbReference>
<gene>
    <name evidence="6" type="ORF">OUZ56_014571</name>
</gene>